<dbReference type="Proteomes" id="UP000247409">
    <property type="component" value="Unassembled WGS sequence"/>
</dbReference>
<sequence>MCSQLGFLCPTPFIRPALTSTSFTSSANALKPTFHTQKCRHVENVRISPVCMAEDGQKTTPEKFDASDMPKRPEPPGFFGIRLKTNGDVIKFGFVAIAIVYAIKTGIQLAGVPDLLAGQLTTGFVSIFALLAWISTYLFRVGTKNMTYAQQLRDYENAVIKKRYEELSEEELAALSEELSGDA</sequence>
<dbReference type="OrthoDB" id="5023at2759"/>
<dbReference type="AlphaFoldDB" id="A0A2V3ISX4"/>
<proteinExistence type="predicted"/>
<dbReference type="EMBL" id="NBIV01000098">
    <property type="protein sequence ID" value="PXF44210.1"/>
    <property type="molecule type" value="Genomic_DNA"/>
</dbReference>
<dbReference type="PANTHER" id="PTHR35734">
    <property type="entry name" value="OS01G0805200 PROTEIN"/>
    <property type="match status" value="1"/>
</dbReference>
<evidence type="ECO:0000256" key="1">
    <source>
        <dbReference type="SAM" id="Phobius"/>
    </source>
</evidence>
<name>A0A2V3ISX4_9FLOR</name>
<organism evidence="2 3">
    <name type="scientific">Gracilariopsis chorda</name>
    <dbReference type="NCBI Taxonomy" id="448386"/>
    <lineage>
        <taxon>Eukaryota</taxon>
        <taxon>Rhodophyta</taxon>
        <taxon>Florideophyceae</taxon>
        <taxon>Rhodymeniophycidae</taxon>
        <taxon>Gracilariales</taxon>
        <taxon>Gracilariaceae</taxon>
        <taxon>Gracilariopsis</taxon>
    </lineage>
</organism>
<gene>
    <name evidence="2" type="ORF">BWQ96_06070</name>
</gene>
<keyword evidence="1" id="KW-0472">Membrane</keyword>
<comment type="caution">
    <text evidence="2">The sequence shown here is derived from an EMBL/GenBank/DDBJ whole genome shotgun (WGS) entry which is preliminary data.</text>
</comment>
<reference evidence="2 3" key="1">
    <citation type="journal article" date="2018" name="Mol. Biol. Evol.">
        <title>Analysis of the draft genome of the red seaweed Gracilariopsis chorda provides insights into genome size evolution in Rhodophyta.</title>
        <authorList>
            <person name="Lee J."/>
            <person name="Yang E.C."/>
            <person name="Graf L."/>
            <person name="Yang J.H."/>
            <person name="Qiu H."/>
            <person name="Zel Zion U."/>
            <person name="Chan C.X."/>
            <person name="Stephens T.G."/>
            <person name="Weber A.P.M."/>
            <person name="Boo G.H."/>
            <person name="Boo S.M."/>
            <person name="Kim K.M."/>
            <person name="Shin Y."/>
            <person name="Jung M."/>
            <person name="Lee S.J."/>
            <person name="Yim H.S."/>
            <person name="Lee J.H."/>
            <person name="Bhattacharya D."/>
            <person name="Yoon H.S."/>
        </authorList>
    </citation>
    <scope>NUCLEOTIDE SEQUENCE [LARGE SCALE GENOMIC DNA]</scope>
    <source>
        <strain evidence="2 3">SKKU-2015</strain>
        <tissue evidence="2">Whole body</tissue>
    </source>
</reference>
<dbReference type="Pfam" id="PF11460">
    <property type="entry name" value="DUF3007"/>
    <property type="match status" value="1"/>
</dbReference>
<feature type="transmembrane region" description="Helical" evidence="1">
    <location>
        <begin position="116"/>
        <end position="139"/>
    </location>
</feature>
<keyword evidence="1" id="KW-1133">Transmembrane helix</keyword>
<dbReference type="PANTHER" id="PTHR35734:SF1">
    <property type="entry name" value="OS01G0805200 PROTEIN"/>
    <property type="match status" value="1"/>
</dbReference>
<feature type="transmembrane region" description="Helical" evidence="1">
    <location>
        <begin position="89"/>
        <end position="110"/>
    </location>
</feature>
<dbReference type="InterPro" id="IPR021562">
    <property type="entry name" value="DUF3007"/>
</dbReference>
<evidence type="ECO:0000313" key="2">
    <source>
        <dbReference type="EMBL" id="PXF44210.1"/>
    </source>
</evidence>
<keyword evidence="3" id="KW-1185">Reference proteome</keyword>
<dbReference type="STRING" id="448386.A0A2V3ISX4"/>
<evidence type="ECO:0000313" key="3">
    <source>
        <dbReference type="Proteomes" id="UP000247409"/>
    </source>
</evidence>
<accession>A0A2V3ISX4</accession>
<keyword evidence="1" id="KW-0812">Transmembrane</keyword>
<protein>
    <submittedName>
        <fullName evidence="2">Uncharacterized protein</fullName>
    </submittedName>
</protein>